<comment type="caution">
    <text evidence="2">The sequence shown here is derived from an EMBL/GenBank/DDBJ whole genome shotgun (WGS) entry which is preliminary data.</text>
</comment>
<protein>
    <submittedName>
        <fullName evidence="2">Uncharacterized protein</fullName>
    </submittedName>
</protein>
<evidence type="ECO:0000313" key="2">
    <source>
        <dbReference type="EMBL" id="RYR22752.1"/>
    </source>
</evidence>
<feature type="region of interest" description="Disordered" evidence="1">
    <location>
        <begin position="178"/>
        <end position="217"/>
    </location>
</feature>
<organism evidence="2 3">
    <name type="scientific">Arachis hypogaea</name>
    <name type="common">Peanut</name>
    <dbReference type="NCBI Taxonomy" id="3818"/>
    <lineage>
        <taxon>Eukaryota</taxon>
        <taxon>Viridiplantae</taxon>
        <taxon>Streptophyta</taxon>
        <taxon>Embryophyta</taxon>
        <taxon>Tracheophyta</taxon>
        <taxon>Spermatophyta</taxon>
        <taxon>Magnoliopsida</taxon>
        <taxon>eudicotyledons</taxon>
        <taxon>Gunneridae</taxon>
        <taxon>Pentapetalae</taxon>
        <taxon>rosids</taxon>
        <taxon>fabids</taxon>
        <taxon>Fabales</taxon>
        <taxon>Fabaceae</taxon>
        <taxon>Papilionoideae</taxon>
        <taxon>50 kb inversion clade</taxon>
        <taxon>dalbergioids sensu lato</taxon>
        <taxon>Dalbergieae</taxon>
        <taxon>Pterocarpus clade</taxon>
        <taxon>Arachis</taxon>
    </lineage>
</organism>
<feature type="compositionally biased region" description="Acidic residues" evidence="1">
    <location>
        <begin position="178"/>
        <end position="191"/>
    </location>
</feature>
<dbReference type="Proteomes" id="UP000289738">
    <property type="component" value="Chromosome B03"/>
</dbReference>
<sequence length="337" mass="37342">MENQSSSSFSSLMETQFLILDQVRFLDVNEDTLSQWELVDLFDVEEEWGEQCDDDITISLIFASIVGSDIVSHSACGDVVGFEEFDIEQARWDTSEGRKIGRVAYRLLAPMENGVFRLRRRACATDVRHSWRIMCEQVMELAAEVGHGGSGSSVQETYVQDDGPLAPPPIRVAIPEHEAEEGEEESDEDYVADSADTKSSDGGDEDEFVPETPAGAAPRHVLPPPHPIPALSAVPSHYHSLHLDAMHERNPVEDSYVKPYYEGHLLARDCCMFDKVFWMFPSCVLHSDPATGLKPLVSSIVPLLQLERPPYILTSTSSSQVPVNENGVLNSSLGHNN</sequence>
<evidence type="ECO:0000313" key="3">
    <source>
        <dbReference type="Proteomes" id="UP000289738"/>
    </source>
</evidence>
<gene>
    <name evidence="2" type="ORF">Ahy_B03g068056</name>
</gene>
<proteinExistence type="predicted"/>
<reference evidence="2 3" key="1">
    <citation type="submission" date="2019-01" db="EMBL/GenBank/DDBJ databases">
        <title>Sequencing of cultivated peanut Arachis hypogaea provides insights into genome evolution and oil improvement.</title>
        <authorList>
            <person name="Chen X."/>
        </authorList>
    </citation>
    <scope>NUCLEOTIDE SEQUENCE [LARGE SCALE GENOMIC DNA]</scope>
    <source>
        <strain evidence="3">cv. Fuhuasheng</strain>
        <tissue evidence="2">Leaves</tissue>
    </source>
</reference>
<keyword evidence="3" id="KW-1185">Reference proteome</keyword>
<dbReference type="EMBL" id="SDMP01000013">
    <property type="protein sequence ID" value="RYR22752.1"/>
    <property type="molecule type" value="Genomic_DNA"/>
</dbReference>
<accession>A0A445A8V2</accession>
<evidence type="ECO:0000256" key="1">
    <source>
        <dbReference type="SAM" id="MobiDB-lite"/>
    </source>
</evidence>
<name>A0A445A8V2_ARAHY</name>
<dbReference type="AlphaFoldDB" id="A0A445A8V2"/>